<dbReference type="EMBL" id="GECZ01028037">
    <property type="protein sequence ID" value="JAS41732.1"/>
    <property type="molecule type" value="Transcribed_RNA"/>
</dbReference>
<accession>A0A1B6EUU3</accession>
<protein>
    <submittedName>
        <fullName evidence="1">Uncharacterized protein</fullName>
    </submittedName>
</protein>
<reference evidence="1" key="1">
    <citation type="submission" date="2015-11" db="EMBL/GenBank/DDBJ databases">
        <title>De novo transcriptome assembly of four potential Pierce s Disease insect vectors from Arizona vineyards.</title>
        <authorList>
            <person name="Tassone E.E."/>
        </authorList>
    </citation>
    <scope>NUCLEOTIDE SEQUENCE</scope>
</reference>
<evidence type="ECO:0000313" key="1">
    <source>
        <dbReference type="EMBL" id="JAS41732.1"/>
    </source>
</evidence>
<dbReference type="AlphaFoldDB" id="A0A1B6EUU3"/>
<proteinExistence type="predicted"/>
<name>A0A1B6EUU3_9HEMI</name>
<feature type="non-terminal residue" evidence="1">
    <location>
        <position position="1"/>
    </location>
</feature>
<organism evidence="1">
    <name type="scientific">Cuerna arida</name>
    <dbReference type="NCBI Taxonomy" id="1464854"/>
    <lineage>
        <taxon>Eukaryota</taxon>
        <taxon>Metazoa</taxon>
        <taxon>Ecdysozoa</taxon>
        <taxon>Arthropoda</taxon>
        <taxon>Hexapoda</taxon>
        <taxon>Insecta</taxon>
        <taxon>Pterygota</taxon>
        <taxon>Neoptera</taxon>
        <taxon>Paraneoptera</taxon>
        <taxon>Hemiptera</taxon>
        <taxon>Auchenorrhyncha</taxon>
        <taxon>Membracoidea</taxon>
        <taxon>Cicadellidae</taxon>
        <taxon>Cicadellinae</taxon>
        <taxon>Proconiini</taxon>
        <taxon>Cuerna</taxon>
    </lineage>
</organism>
<sequence length="155" mass="18360">WIVFKSYLMKFVSNICKSVWNFLWEQIREMMDHPEQEVQQHSNNEYRPKLFLKMCELVTRNVPEGEHFQNLCEQLQLDLSETFSERDQESLRLCLQMIKRLCNNGHNINTDGLPGQVADKDKADQKVIQWLKKLTQYARRQSSAIIPAEDETANE</sequence>
<gene>
    <name evidence="1" type="ORF">g.46961</name>
</gene>